<evidence type="ECO:0000259" key="9">
    <source>
        <dbReference type="Pfam" id="PF25179"/>
    </source>
</evidence>
<dbReference type="RefSeq" id="WP_188936513.1">
    <property type="nucleotide sequence ID" value="NZ_BMJC01000005.1"/>
</dbReference>
<evidence type="ECO:0000256" key="4">
    <source>
        <dbReference type="ARBA" id="ARBA00022824"/>
    </source>
</evidence>
<dbReference type="InterPro" id="IPR057434">
    <property type="entry name" value="LMF1/2_N"/>
</dbReference>
<feature type="transmembrane region" description="Helical" evidence="7">
    <location>
        <begin position="87"/>
        <end position="119"/>
    </location>
</feature>
<feature type="transmembrane region" description="Helical" evidence="7">
    <location>
        <begin position="52"/>
        <end position="75"/>
    </location>
</feature>
<evidence type="ECO:0000313" key="10">
    <source>
        <dbReference type="EMBL" id="GGB18219.1"/>
    </source>
</evidence>
<evidence type="ECO:0000313" key="11">
    <source>
        <dbReference type="Proteomes" id="UP000607559"/>
    </source>
</evidence>
<proteinExistence type="inferred from homology"/>
<keyword evidence="11" id="KW-1185">Reference proteome</keyword>
<sequence length="535" mass="60328">MLSPLANGNSEDAGPTYWLTRFLILRLLGVVYAIGFLVAINEVIPLIGANGLLPAGIFVRRVSAVVGSTGGFLRLPSIFWFTHSDTALLTAAWVGFLLSCVVAAGFANALTLFVLWFLYMSFINVGQDWYGYGWEIQLLETGFLAIFLCPLLDMRPFPRRAPPLPIIVLFRWLICRIMLGSGLIKLRGDEVWRNGTALYYHFETQPLPGPLSRWFHFLPRIVLRIGVWYNWLAEIVAPFFVFWPRPARHIAGIVIVGLQFILILSGNLSFLNWLTIIPALACFDDGFWSRLLPRALVRRAEAAEAKAEPSRPMTTIAWGITVIIALLSVEPVVNMLSPQQIMNTSYNPLDLVNTYGAFGSVGQERFNVVFEGTMDDIPNDSANWKEYPYRGLPVALDKRPPQVAPYQLRLDWQMWFAAMSTPDEYPWTLTLIFKLLNNDPGAVSLFAGNPFPDKPPRYIRAVLYRYSFARSGNSAGLWWTRQRIGNTWLPPMAADDPRLIIPAEGQEAQIPRYHRHSTAINAQLLYNPILPAASR</sequence>
<gene>
    <name evidence="10" type="ORF">GCM10011511_47560</name>
</gene>
<comment type="subcellular location">
    <subcellularLocation>
        <location evidence="1">Endoplasmic reticulum membrane</location>
        <topology evidence="1">Multi-pass membrane protein</topology>
    </subcellularLocation>
</comment>
<name>A0A8J2UHU7_9BACT</name>
<dbReference type="GO" id="GO:0051604">
    <property type="term" value="P:protein maturation"/>
    <property type="evidence" value="ECO:0007669"/>
    <property type="project" value="InterPro"/>
</dbReference>
<keyword evidence="6 7" id="KW-0472">Membrane</keyword>
<feature type="transmembrane region" description="Helical" evidence="7">
    <location>
        <begin position="250"/>
        <end position="270"/>
    </location>
</feature>
<dbReference type="Pfam" id="PF06762">
    <property type="entry name" value="LMF1"/>
    <property type="match status" value="1"/>
</dbReference>
<feature type="transmembrane region" description="Helical" evidence="7">
    <location>
        <begin position="131"/>
        <end position="152"/>
    </location>
</feature>
<comment type="caution">
    <text evidence="10">The sequence shown here is derived from an EMBL/GenBank/DDBJ whole genome shotgun (WGS) entry which is preliminary data.</text>
</comment>
<dbReference type="Proteomes" id="UP000607559">
    <property type="component" value="Unassembled WGS sequence"/>
</dbReference>
<dbReference type="InterPro" id="IPR057433">
    <property type="entry name" value="LMF1/2_C"/>
</dbReference>
<feature type="transmembrane region" description="Helical" evidence="7">
    <location>
        <begin position="164"/>
        <end position="184"/>
    </location>
</feature>
<organism evidence="10 11">
    <name type="scientific">Puia dinghuensis</name>
    <dbReference type="NCBI Taxonomy" id="1792502"/>
    <lineage>
        <taxon>Bacteria</taxon>
        <taxon>Pseudomonadati</taxon>
        <taxon>Bacteroidota</taxon>
        <taxon>Chitinophagia</taxon>
        <taxon>Chitinophagales</taxon>
        <taxon>Chitinophagaceae</taxon>
        <taxon>Puia</taxon>
    </lineage>
</organism>
<reference evidence="10" key="1">
    <citation type="journal article" date="2014" name="Int. J. Syst. Evol. Microbiol.">
        <title>Complete genome sequence of Corynebacterium casei LMG S-19264T (=DSM 44701T), isolated from a smear-ripened cheese.</title>
        <authorList>
            <consortium name="US DOE Joint Genome Institute (JGI-PGF)"/>
            <person name="Walter F."/>
            <person name="Albersmeier A."/>
            <person name="Kalinowski J."/>
            <person name="Ruckert C."/>
        </authorList>
    </citation>
    <scope>NUCLEOTIDE SEQUENCE</scope>
    <source>
        <strain evidence="10">CGMCC 1.15448</strain>
    </source>
</reference>
<evidence type="ECO:0000256" key="6">
    <source>
        <dbReference type="ARBA" id="ARBA00023136"/>
    </source>
</evidence>
<evidence type="ECO:0000256" key="2">
    <source>
        <dbReference type="ARBA" id="ARBA00005512"/>
    </source>
</evidence>
<dbReference type="PANTHER" id="PTHR14463">
    <property type="entry name" value="LIPASE MATURATION FACTOR"/>
    <property type="match status" value="1"/>
</dbReference>
<protein>
    <submittedName>
        <fullName evidence="10">Membrane protein</fullName>
    </submittedName>
</protein>
<dbReference type="AlphaFoldDB" id="A0A8J2UHU7"/>
<evidence type="ECO:0000259" key="8">
    <source>
        <dbReference type="Pfam" id="PF06762"/>
    </source>
</evidence>
<dbReference type="InterPro" id="IPR009613">
    <property type="entry name" value="LMF"/>
</dbReference>
<feature type="transmembrane region" description="Helical" evidence="7">
    <location>
        <begin position="221"/>
        <end position="243"/>
    </location>
</feature>
<keyword evidence="5 7" id="KW-1133">Transmembrane helix</keyword>
<evidence type="ECO:0000256" key="5">
    <source>
        <dbReference type="ARBA" id="ARBA00022989"/>
    </source>
</evidence>
<evidence type="ECO:0000256" key="7">
    <source>
        <dbReference type="SAM" id="Phobius"/>
    </source>
</evidence>
<feature type="domain" description="Lipase maturation factor 1/2 N-terminal" evidence="8">
    <location>
        <begin position="130"/>
        <end position="289"/>
    </location>
</feature>
<dbReference type="Pfam" id="PF25179">
    <property type="entry name" value="LMF1_C"/>
    <property type="match status" value="1"/>
</dbReference>
<evidence type="ECO:0000256" key="3">
    <source>
        <dbReference type="ARBA" id="ARBA00022692"/>
    </source>
</evidence>
<feature type="domain" description="Lipase maturation factor 1/2 C-terminal" evidence="9">
    <location>
        <begin position="351"/>
        <end position="486"/>
    </location>
</feature>
<accession>A0A8J2UHU7</accession>
<comment type="similarity">
    <text evidence="2">Belongs to the lipase maturation factor family.</text>
</comment>
<evidence type="ECO:0000256" key="1">
    <source>
        <dbReference type="ARBA" id="ARBA00004477"/>
    </source>
</evidence>
<keyword evidence="4" id="KW-0256">Endoplasmic reticulum</keyword>
<feature type="transmembrane region" description="Helical" evidence="7">
    <location>
        <begin position="316"/>
        <end position="336"/>
    </location>
</feature>
<feature type="transmembrane region" description="Helical" evidence="7">
    <location>
        <begin position="23"/>
        <end position="40"/>
    </location>
</feature>
<dbReference type="PANTHER" id="PTHR14463:SF10">
    <property type="entry name" value="LIPASE MATURATION FACTOR 1"/>
    <property type="match status" value="1"/>
</dbReference>
<reference evidence="10" key="2">
    <citation type="submission" date="2020-09" db="EMBL/GenBank/DDBJ databases">
        <authorList>
            <person name="Sun Q."/>
            <person name="Zhou Y."/>
        </authorList>
    </citation>
    <scope>NUCLEOTIDE SEQUENCE</scope>
    <source>
        <strain evidence="10">CGMCC 1.15448</strain>
    </source>
</reference>
<dbReference type="EMBL" id="BMJC01000005">
    <property type="protein sequence ID" value="GGB18219.1"/>
    <property type="molecule type" value="Genomic_DNA"/>
</dbReference>
<keyword evidence="3 7" id="KW-0812">Transmembrane</keyword>